<feature type="transmembrane region" description="Helical" evidence="1">
    <location>
        <begin position="209"/>
        <end position="228"/>
    </location>
</feature>
<dbReference type="GO" id="GO:0080120">
    <property type="term" value="P:CAAX-box protein maturation"/>
    <property type="evidence" value="ECO:0007669"/>
    <property type="project" value="UniProtKB-ARBA"/>
</dbReference>
<feature type="domain" description="CAAX prenyl protease 2/Lysostaphin resistance protein A-like" evidence="2">
    <location>
        <begin position="148"/>
        <end position="245"/>
    </location>
</feature>
<accession>A0A853C107</accession>
<sequence length="257" mass="27859">MTEATADPGLNRFGRLVERDDKQDFPFYNDQPVAISGSSWVAVVVACAAGFAVLASVGFTDERAELIPRVLFLAMPAAVFVWVARGHWRVLFKSVRASDLGAMVAFWIINLAVSALAALLVSGGDFNHLSANTATDDLADAGAAQIIAFYVGTGLQLLGEEVFTILPFLGLLWFLTQRGASRKKSILIAWLATAIWFGAAHLPTYDWNFAQAILVIGAARLVLTLAFIRTKNLWVSFGAHVLNDWTTFTLALIAATR</sequence>
<dbReference type="RefSeq" id="WP_179667005.1">
    <property type="nucleotide sequence ID" value="NZ_JACCFP010000001.1"/>
</dbReference>
<dbReference type="EMBL" id="JACCFP010000001">
    <property type="protein sequence ID" value="NYJ00412.1"/>
    <property type="molecule type" value="Genomic_DNA"/>
</dbReference>
<keyword evidence="1" id="KW-0812">Transmembrane</keyword>
<reference evidence="3 4" key="1">
    <citation type="submission" date="2020-07" db="EMBL/GenBank/DDBJ databases">
        <title>Sequencing the genomes of 1000 actinobacteria strains.</title>
        <authorList>
            <person name="Klenk H.-P."/>
        </authorList>
    </citation>
    <scope>NUCLEOTIDE SEQUENCE [LARGE SCALE GENOMIC DNA]</scope>
    <source>
        <strain evidence="3 4">DSM 103833</strain>
    </source>
</reference>
<proteinExistence type="predicted"/>
<dbReference type="Proteomes" id="UP000530424">
    <property type="component" value="Unassembled WGS sequence"/>
</dbReference>
<dbReference type="GO" id="GO:0004175">
    <property type="term" value="F:endopeptidase activity"/>
    <property type="evidence" value="ECO:0007669"/>
    <property type="project" value="UniProtKB-ARBA"/>
</dbReference>
<comment type="caution">
    <text evidence="3">The sequence shown here is derived from an EMBL/GenBank/DDBJ whole genome shotgun (WGS) entry which is preliminary data.</text>
</comment>
<dbReference type="AlphaFoldDB" id="A0A853C107"/>
<keyword evidence="1" id="KW-0472">Membrane</keyword>
<evidence type="ECO:0000313" key="3">
    <source>
        <dbReference type="EMBL" id="NYJ00412.1"/>
    </source>
</evidence>
<feature type="transmembrane region" description="Helical" evidence="1">
    <location>
        <begin position="186"/>
        <end position="203"/>
    </location>
</feature>
<name>A0A853C107_9ACTN</name>
<dbReference type="InterPro" id="IPR003675">
    <property type="entry name" value="Rce1/LyrA-like_dom"/>
</dbReference>
<feature type="transmembrane region" description="Helical" evidence="1">
    <location>
        <begin position="100"/>
        <end position="121"/>
    </location>
</feature>
<feature type="transmembrane region" description="Helical" evidence="1">
    <location>
        <begin position="66"/>
        <end position="88"/>
    </location>
</feature>
<evidence type="ECO:0000313" key="4">
    <source>
        <dbReference type="Proteomes" id="UP000530424"/>
    </source>
</evidence>
<evidence type="ECO:0000256" key="1">
    <source>
        <dbReference type="SAM" id="Phobius"/>
    </source>
</evidence>
<dbReference type="Pfam" id="PF02517">
    <property type="entry name" value="Rce1-like"/>
    <property type="match status" value="1"/>
</dbReference>
<evidence type="ECO:0000259" key="2">
    <source>
        <dbReference type="Pfam" id="PF02517"/>
    </source>
</evidence>
<keyword evidence="4" id="KW-1185">Reference proteome</keyword>
<keyword evidence="1" id="KW-1133">Transmembrane helix</keyword>
<organism evidence="3 4">
    <name type="scientific">Nocardioides thalensis</name>
    <dbReference type="NCBI Taxonomy" id="1914755"/>
    <lineage>
        <taxon>Bacteria</taxon>
        <taxon>Bacillati</taxon>
        <taxon>Actinomycetota</taxon>
        <taxon>Actinomycetes</taxon>
        <taxon>Propionibacteriales</taxon>
        <taxon>Nocardioidaceae</taxon>
        <taxon>Nocardioides</taxon>
    </lineage>
</organism>
<feature type="transmembrane region" description="Helical" evidence="1">
    <location>
        <begin position="40"/>
        <end position="60"/>
    </location>
</feature>
<gene>
    <name evidence="3" type="ORF">HNR19_001110</name>
</gene>
<protein>
    <recommendedName>
        <fullName evidence="2">CAAX prenyl protease 2/Lysostaphin resistance protein A-like domain-containing protein</fullName>
    </recommendedName>
</protein>